<keyword evidence="20" id="KW-1185">Reference proteome</keyword>
<evidence type="ECO:0000256" key="8">
    <source>
        <dbReference type="ARBA" id="ARBA00022840"/>
    </source>
</evidence>
<dbReference type="InterPro" id="IPR013221">
    <property type="entry name" value="Mur_ligase_cen"/>
</dbReference>
<dbReference type="PANTHER" id="PTHR43445:SF3">
    <property type="entry name" value="UDP-N-ACETYLMURAMATE--L-ALANINE LIGASE"/>
    <property type="match status" value="1"/>
</dbReference>
<keyword evidence="12 14" id="KW-0961">Cell wall biogenesis/degradation</keyword>
<comment type="pathway">
    <text evidence="2 14">Cell wall biogenesis; peptidoglycan biosynthesis.</text>
</comment>
<dbReference type="Gene3D" id="3.90.190.20">
    <property type="entry name" value="Mur ligase, C-terminal domain"/>
    <property type="match status" value="1"/>
</dbReference>
<dbReference type="InterPro" id="IPR036565">
    <property type="entry name" value="Mur-like_cat_sf"/>
</dbReference>
<dbReference type="PANTHER" id="PTHR43445">
    <property type="entry name" value="UDP-N-ACETYLMURAMATE--L-ALANINE LIGASE-RELATED"/>
    <property type="match status" value="1"/>
</dbReference>
<dbReference type="AlphaFoldDB" id="A0A7W9QBN7"/>
<dbReference type="GO" id="GO:0051301">
    <property type="term" value="P:cell division"/>
    <property type="evidence" value="ECO:0007669"/>
    <property type="project" value="UniProtKB-KW"/>
</dbReference>
<dbReference type="InterPro" id="IPR004101">
    <property type="entry name" value="Mur_ligase_C"/>
</dbReference>
<dbReference type="SUPFAM" id="SSF51984">
    <property type="entry name" value="MurCD N-terminal domain"/>
    <property type="match status" value="1"/>
</dbReference>
<evidence type="ECO:0000256" key="13">
    <source>
        <dbReference type="ARBA" id="ARBA00047833"/>
    </source>
</evidence>
<evidence type="ECO:0000313" key="20">
    <source>
        <dbReference type="Proteomes" id="UP000588098"/>
    </source>
</evidence>
<dbReference type="Pfam" id="PF08245">
    <property type="entry name" value="Mur_ligase_M"/>
    <property type="match status" value="1"/>
</dbReference>
<dbReference type="GO" id="GO:0008360">
    <property type="term" value="P:regulation of cell shape"/>
    <property type="evidence" value="ECO:0007669"/>
    <property type="project" value="UniProtKB-KW"/>
</dbReference>
<dbReference type="GO" id="GO:0009252">
    <property type="term" value="P:peptidoglycan biosynthetic process"/>
    <property type="evidence" value="ECO:0007669"/>
    <property type="project" value="UniProtKB-UniRule"/>
</dbReference>
<dbReference type="InterPro" id="IPR005758">
    <property type="entry name" value="UDP-N-AcMur_Ala_ligase_MurC"/>
</dbReference>
<keyword evidence="8 14" id="KW-0067">ATP-binding</keyword>
<evidence type="ECO:0000256" key="14">
    <source>
        <dbReference type="HAMAP-Rule" id="MF_00046"/>
    </source>
</evidence>
<dbReference type="Pfam" id="PF01225">
    <property type="entry name" value="Mur_ligase"/>
    <property type="match status" value="1"/>
</dbReference>
<evidence type="ECO:0000256" key="11">
    <source>
        <dbReference type="ARBA" id="ARBA00023306"/>
    </source>
</evidence>
<dbReference type="NCBIfam" id="TIGR01082">
    <property type="entry name" value="murC"/>
    <property type="match status" value="1"/>
</dbReference>
<dbReference type="InterPro" id="IPR000713">
    <property type="entry name" value="Mur_ligase_N"/>
</dbReference>
<evidence type="ECO:0000259" key="17">
    <source>
        <dbReference type="Pfam" id="PF02875"/>
    </source>
</evidence>
<dbReference type="InterPro" id="IPR036615">
    <property type="entry name" value="Mur_ligase_C_dom_sf"/>
</dbReference>
<dbReference type="HAMAP" id="MF_00046">
    <property type="entry name" value="MurC"/>
    <property type="match status" value="1"/>
</dbReference>
<dbReference type="UniPathway" id="UPA00219"/>
<keyword evidence="7 14" id="KW-0547">Nucleotide-binding</keyword>
<keyword evidence="9 14" id="KW-0133">Cell shape</keyword>
<feature type="binding site" evidence="14">
    <location>
        <begin position="205"/>
        <end position="211"/>
    </location>
    <ligand>
        <name>ATP</name>
        <dbReference type="ChEBI" id="CHEBI:30616"/>
    </ligand>
</feature>
<evidence type="ECO:0000256" key="12">
    <source>
        <dbReference type="ARBA" id="ARBA00023316"/>
    </source>
</evidence>
<dbReference type="SUPFAM" id="SSF53623">
    <property type="entry name" value="MurD-like peptide ligases, catalytic domain"/>
    <property type="match status" value="1"/>
</dbReference>
<evidence type="ECO:0000256" key="9">
    <source>
        <dbReference type="ARBA" id="ARBA00022960"/>
    </source>
</evidence>
<evidence type="ECO:0000259" key="18">
    <source>
        <dbReference type="Pfam" id="PF08245"/>
    </source>
</evidence>
<dbReference type="GO" id="GO:0008763">
    <property type="term" value="F:UDP-N-acetylmuramate-L-alanine ligase activity"/>
    <property type="evidence" value="ECO:0007669"/>
    <property type="project" value="UniProtKB-UniRule"/>
</dbReference>
<dbReference type="RefSeq" id="WP_281392758.1">
    <property type="nucleotide sequence ID" value="NZ_JACHJL010000007.1"/>
</dbReference>
<evidence type="ECO:0000256" key="4">
    <source>
        <dbReference type="ARBA" id="ARBA00022490"/>
    </source>
</evidence>
<dbReference type="GO" id="GO:0005524">
    <property type="term" value="F:ATP binding"/>
    <property type="evidence" value="ECO:0007669"/>
    <property type="project" value="UniProtKB-UniRule"/>
</dbReference>
<dbReference type="InterPro" id="IPR050061">
    <property type="entry name" value="MurCDEF_pg_biosynth"/>
</dbReference>
<proteinExistence type="inferred from homology"/>
<dbReference type="Pfam" id="PF02875">
    <property type="entry name" value="Mur_ligase_C"/>
    <property type="match status" value="1"/>
</dbReference>
<evidence type="ECO:0000256" key="1">
    <source>
        <dbReference type="ARBA" id="ARBA00004496"/>
    </source>
</evidence>
<comment type="catalytic activity">
    <reaction evidence="13 14">
        <text>UDP-N-acetyl-alpha-D-muramate + L-alanine + ATP = UDP-N-acetyl-alpha-D-muramoyl-L-alanine + ADP + phosphate + H(+)</text>
        <dbReference type="Rhea" id="RHEA:23372"/>
        <dbReference type="ChEBI" id="CHEBI:15378"/>
        <dbReference type="ChEBI" id="CHEBI:30616"/>
        <dbReference type="ChEBI" id="CHEBI:43474"/>
        <dbReference type="ChEBI" id="CHEBI:57972"/>
        <dbReference type="ChEBI" id="CHEBI:70757"/>
        <dbReference type="ChEBI" id="CHEBI:83898"/>
        <dbReference type="ChEBI" id="CHEBI:456216"/>
        <dbReference type="EC" id="6.3.2.8"/>
    </reaction>
</comment>
<comment type="similarity">
    <text evidence="14">Belongs to the MurCDEF family.</text>
</comment>
<name>A0A7W9QBN7_9ACTN</name>
<accession>A0A7W9QBN7</accession>
<feature type="domain" description="Mur ligase N-terminal catalytic" evidence="16">
    <location>
        <begin position="101"/>
        <end position="198"/>
    </location>
</feature>
<organism evidence="19 20">
    <name type="scientific">Streptomyces zagrosensis</name>
    <dbReference type="NCBI Taxonomy" id="1042984"/>
    <lineage>
        <taxon>Bacteria</taxon>
        <taxon>Bacillati</taxon>
        <taxon>Actinomycetota</taxon>
        <taxon>Actinomycetes</taxon>
        <taxon>Kitasatosporales</taxon>
        <taxon>Streptomycetaceae</taxon>
        <taxon>Streptomyces</taxon>
    </lineage>
</organism>
<evidence type="ECO:0000256" key="3">
    <source>
        <dbReference type="ARBA" id="ARBA00012211"/>
    </source>
</evidence>
<dbReference type="Gene3D" id="3.40.1190.10">
    <property type="entry name" value="Mur-like, catalytic domain"/>
    <property type="match status" value="1"/>
</dbReference>
<evidence type="ECO:0000256" key="15">
    <source>
        <dbReference type="SAM" id="MobiDB-lite"/>
    </source>
</evidence>
<evidence type="ECO:0000256" key="10">
    <source>
        <dbReference type="ARBA" id="ARBA00022984"/>
    </source>
</evidence>
<evidence type="ECO:0000256" key="6">
    <source>
        <dbReference type="ARBA" id="ARBA00022618"/>
    </source>
</evidence>
<keyword evidence="5 14" id="KW-0436">Ligase</keyword>
<evidence type="ECO:0000259" key="16">
    <source>
        <dbReference type="Pfam" id="PF01225"/>
    </source>
</evidence>
<keyword evidence="6 14" id="KW-0132">Cell division</keyword>
<feature type="compositionally biased region" description="Low complexity" evidence="15">
    <location>
        <begin position="30"/>
        <end position="91"/>
    </location>
</feature>
<comment type="subcellular location">
    <subcellularLocation>
        <location evidence="1 14">Cytoplasm</location>
    </subcellularLocation>
</comment>
<feature type="region of interest" description="Disordered" evidence="15">
    <location>
        <begin position="1"/>
        <end position="91"/>
    </location>
</feature>
<reference evidence="19 20" key="1">
    <citation type="submission" date="2020-08" db="EMBL/GenBank/DDBJ databases">
        <title>Genomic Encyclopedia of Type Strains, Phase III (KMG-III): the genomes of soil and plant-associated and newly described type strains.</title>
        <authorList>
            <person name="Whitman W."/>
        </authorList>
    </citation>
    <scope>NUCLEOTIDE SEQUENCE [LARGE SCALE GENOMIC DNA]</scope>
    <source>
        <strain evidence="19 20">CECT 8305</strain>
    </source>
</reference>
<dbReference type="EC" id="6.3.2.8" evidence="3 14"/>
<dbReference type="GO" id="GO:0005737">
    <property type="term" value="C:cytoplasm"/>
    <property type="evidence" value="ECO:0007669"/>
    <property type="project" value="UniProtKB-SubCell"/>
</dbReference>
<dbReference type="EMBL" id="JACHJL010000007">
    <property type="protein sequence ID" value="MBB5936082.1"/>
    <property type="molecule type" value="Genomic_DNA"/>
</dbReference>
<dbReference type="SUPFAM" id="SSF53244">
    <property type="entry name" value="MurD-like peptide ligases, peptide-binding domain"/>
    <property type="match status" value="1"/>
</dbReference>
<keyword evidence="10 14" id="KW-0573">Peptidoglycan synthesis</keyword>
<evidence type="ECO:0000256" key="7">
    <source>
        <dbReference type="ARBA" id="ARBA00022741"/>
    </source>
</evidence>
<evidence type="ECO:0000313" key="19">
    <source>
        <dbReference type="EMBL" id="MBB5936082.1"/>
    </source>
</evidence>
<dbReference type="Gene3D" id="3.40.50.720">
    <property type="entry name" value="NAD(P)-binding Rossmann-like Domain"/>
    <property type="match status" value="1"/>
</dbReference>
<feature type="domain" description="Mur ligase central" evidence="18">
    <location>
        <begin position="203"/>
        <end position="385"/>
    </location>
</feature>
<keyword evidence="11 14" id="KW-0131">Cell cycle</keyword>
<dbReference type="GO" id="GO:0071555">
    <property type="term" value="P:cell wall organization"/>
    <property type="evidence" value="ECO:0007669"/>
    <property type="project" value="UniProtKB-KW"/>
</dbReference>
<evidence type="ECO:0000256" key="5">
    <source>
        <dbReference type="ARBA" id="ARBA00022598"/>
    </source>
</evidence>
<evidence type="ECO:0000256" key="2">
    <source>
        <dbReference type="ARBA" id="ARBA00004752"/>
    </source>
</evidence>
<comment type="caution">
    <text evidence="19">The sequence shown here is derived from an EMBL/GenBank/DDBJ whole genome shotgun (WGS) entry which is preliminary data.</text>
</comment>
<comment type="function">
    <text evidence="14">Cell wall formation.</text>
</comment>
<feature type="domain" description="Mur ligase C-terminal" evidence="17">
    <location>
        <begin position="408"/>
        <end position="538"/>
    </location>
</feature>
<dbReference type="Proteomes" id="UP000588098">
    <property type="component" value="Unassembled WGS sequence"/>
</dbReference>
<gene>
    <name evidence="14" type="primary">murC</name>
    <name evidence="19" type="ORF">FHS42_003157</name>
</gene>
<protein>
    <recommendedName>
        <fullName evidence="3 14">UDP-N-acetylmuramate--L-alanine ligase</fullName>
        <ecNumber evidence="3 14">6.3.2.8</ecNumber>
    </recommendedName>
    <alternativeName>
        <fullName evidence="14">UDP-N-acetylmuramoyl-L-alanine synthetase</fullName>
    </alternativeName>
</protein>
<keyword evidence="4 14" id="KW-0963">Cytoplasm</keyword>
<sequence length="553" mass="55549">MAPAGLGSDNAARREAAAPAGTAAPPPEAAAPEAAAPEAAAPEAAAPEAAAPEVAAPGAAAPGAAGPGAAAPAATGRQDAPAAAGAPSGAGSVGDALARPHFIGIGGAGMSGIARILAMRGAQVAGSDARESATAQSLRALGATVHIGHAAEHLAHDTTSVVVSSAIRQDNPELRAAAERGIPVVHRSDALAALMADHRAIAVAGTHGKTTTTSMLAVSLGTLGADPSYAIGGDLDAPGSNAQHGGGEIFVAEADESDRSFHKYAPEVAIILNVELDHHANYASMDEIYESFETFVARVRPGGTLVIAADQSGARELTTRVMDRRHLAIVTYGESAGADLRILDVTAHGLTSEVTVALADGEELTFTVSVPGRHYAHNAVAALAAGTAMGLPTRELATALASYTGVNRRLQLRGTANGVQVIDSYAHHPTEIAADLEAIRGGAGDGRVLVVFQPHLFSRTQELGAEMGEALTLADAAFVLDVYPAREDPVEGVTSALVIDAATAKGADARPVSDKSAIPELIAGMARPGDLVLTMGAGDVTDLGPQIVARLES</sequence>